<keyword evidence="8 10" id="KW-0472">Membrane</keyword>
<comment type="subcellular location">
    <subcellularLocation>
        <location evidence="1">Membrane</location>
    </subcellularLocation>
</comment>
<protein>
    <recommendedName>
        <fullName evidence="2">Cytochrome c1</fullName>
    </recommendedName>
</protein>
<dbReference type="Proteomes" id="UP000249299">
    <property type="component" value="Unassembled WGS sequence"/>
</dbReference>
<dbReference type="GO" id="GO:0046872">
    <property type="term" value="F:metal ion binding"/>
    <property type="evidence" value="ECO:0007669"/>
    <property type="project" value="UniProtKB-KW"/>
</dbReference>
<dbReference type="GO" id="GO:0020037">
    <property type="term" value="F:heme binding"/>
    <property type="evidence" value="ECO:0007669"/>
    <property type="project" value="InterPro"/>
</dbReference>
<evidence type="ECO:0000256" key="2">
    <source>
        <dbReference type="ARBA" id="ARBA00016165"/>
    </source>
</evidence>
<feature type="signal peptide" evidence="11">
    <location>
        <begin position="1"/>
        <end position="39"/>
    </location>
</feature>
<dbReference type="GO" id="GO:0016020">
    <property type="term" value="C:membrane"/>
    <property type="evidence" value="ECO:0007669"/>
    <property type="project" value="UniProtKB-SubCell"/>
</dbReference>
<dbReference type="PRINTS" id="PR00603">
    <property type="entry name" value="CYTOCHROMEC1"/>
</dbReference>
<evidence type="ECO:0000259" key="12">
    <source>
        <dbReference type="PROSITE" id="PS51007"/>
    </source>
</evidence>
<dbReference type="OrthoDB" id="9808471at2"/>
<keyword evidence="5 9" id="KW-0479">Metal-binding</keyword>
<dbReference type="SUPFAM" id="SSF46626">
    <property type="entry name" value="Cytochrome c"/>
    <property type="match status" value="1"/>
</dbReference>
<dbReference type="PANTHER" id="PTHR10266:SF3">
    <property type="entry name" value="CYTOCHROME C1, HEME PROTEIN, MITOCHONDRIAL"/>
    <property type="match status" value="1"/>
</dbReference>
<sequence length="307" mass="33865">MSQTITTASVPRRLLGFSATMLAAAILAASVAGSSPARASEVASPSDNWWTFKAPWGYYDDAQLKRGFKVFREVCSACHSMKYIAFRNLADPGGPGFTEEEAKALAEEYTVKDGPNEEGEMFERPGKPSDRWPSPFANDEAAKYANNGALPPDFSLLAKARGHERGFPWFIIDMVTTHQESGPDYIYALMTGYEDAPECGADFEGYYNTAFAVGGVPEGCKEDGVSTIHGTYLAMAPPLFDDLVEYDDGTPQTIDQYARDVAAFMMWAAEPKLEERKRIGIAVVLYLILLSGLLFLVKKHIWRNVEH</sequence>
<dbReference type="Gene3D" id="1.10.760.10">
    <property type="entry name" value="Cytochrome c-like domain"/>
    <property type="match status" value="1"/>
</dbReference>
<evidence type="ECO:0000256" key="10">
    <source>
        <dbReference type="SAM" id="Phobius"/>
    </source>
</evidence>
<comment type="caution">
    <text evidence="13">The sequence shown here is derived from an EMBL/GenBank/DDBJ whole genome shotgun (WGS) entry which is preliminary data.</text>
</comment>
<evidence type="ECO:0000256" key="6">
    <source>
        <dbReference type="ARBA" id="ARBA00022989"/>
    </source>
</evidence>
<reference evidence="13 14" key="1">
    <citation type="submission" date="2017-07" db="EMBL/GenBank/DDBJ databases">
        <title>Draft Genome Sequences of Select Purple Nonsulfur Bacteria.</title>
        <authorList>
            <person name="Lasarre B."/>
            <person name="Mckinlay J.B."/>
        </authorList>
    </citation>
    <scope>NUCLEOTIDE SEQUENCE [LARGE SCALE GENOMIC DNA]</scope>
    <source>
        <strain evidence="13 14">DSM 11290</strain>
    </source>
</reference>
<dbReference type="Gene3D" id="1.20.5.100">
    <property type="entry name" value="Cytochrome c1, transmembrane anchor, C-terminal"/>
    <property type="match status" value="1"/>
</dbReference>
<feature type="binding site" description="covalent" evidence="9">
    <location>
        <position position="235"/>
    </location>
    <ligand>
        <name>heme c</name>
        <dbReference type="ChEBI" id="CHEBI:61717"/>
    </ligand>
</feature>
<evidence type="ECO:0000256" key="11">
    <source>
        <dbReference type="SAM" id="SignalP"/>
    </source>
</evidence>
<dbReference type="AlphaFoldDB" id="A0A327JXJ9"/>
<name>A0A327JXJ9_9HYPH</name>
<dbReference type="InterPro" id="IPR002326">
    <property type="entry name" value="Cyt_c1"/>
</dbReference>
<accession>A0A327JXJ9</accession>
<feature type="binding site" description="covalent" evidence="9">
    <location>
        <position position="75"/>
    </location>
    <ligand>
        <name>heme c</name>
        <dbReference type="ChEBI" id="CHEBI:61717"/>
    </ligand>
</feature>
<proteinExistence type="predicted"/>
<keyword evidence="11" id="KW-0732">Signal</keyword>
<feature type="transmembrane region" description="Helical" evidence="10">
    <location>
        <begin position="279"/>
        <end position="297"/>
    </location>
</feature>
<feature type="chain" id="PRO_5016438900" description="Cytochrome c1" evidence="11">
    <location>
        <begin position="40"/>
        <end position="307"/>
    </location>
</feature>
<dbReference type="Pfam" id="PF02167">
    <property type="entry name" value="Cytochrom_C1"/>
    <property type="match status" value="1"/>
</dbReference>
<evidence type="ECO:0000256" key="3">
    <source>
        <dbReference type="ARBA" id="ARBA00022617"/>
    </source>
</evidence>
<keyword evidence="7 9" id="KW-0408">Iron</keyword>
<dbReference type="RefSeq" id="WP_111433989.1">
    <property type="nucleotide sequence ID" value="NZ_JACIGG010000008.1"/>
</dbReference>
<gene>
    <name evidence="13" type="ORF">CH339_08850</name>
</gene>
<evidence type="ECO:0000256" key="8">
    <source>
        <dbReference type="ARBA" id="ARBA00023136"/>
    </source>
</evidence>
<dbReference type="InterPro" id="IPR009056">
    <property type="entry name" value="Cyt_c-like_dom"/>
</dbReference>
<dbReference type="GO" id="GO:0009055">
    <property type="term" value="F:electron transfer activity"/>
    <property type="evidence" value="ECO:0007669"/>
    <property type="project" value="InterPro"/>
</dbReference>
<evidence type="ECO:0000256" key="5">
    <source>
        <dbReference type="ARBA" id="ARBA00022723"/>
    </source>
</evidence>
<evidence type="ECO:0000256" key="7">
    <source>
        <dbReference type="ARBA" id="ARBA00023004"/>
    </source>
</evidence>
<dbReference type="EMBL" id="NPEV01000014">
    <property type="protein sequence ID" value="RAI27818.1"/>
    <property type="molecule type" value="Genomic_DNA"/>
</dbReference>
<organism evidence="13 14">
    <name type="scientific">Rhodobium orientis</name>
    <dbReference type="NCBI Taxonomy" id="34017"/>
    <lineage>
        <taxon>Bacteria</taxon>
        <taxon>Pseudomonadati</taxon>
        <taxon>Pseudomonadota</taxon>
        <taxon>Alphaproteobacteria</taxon>
        <taxon>Hyphomicrobiales</taxon>
        <taxon>Rhodobiaceae</taxon>
        <taxon>Rhodobium</taxon>
    </lineage>
</organism>
<feature type="binding site" description="covalent" evidence="9">
    <location>
        <position position="78"/>
    </location>
    <ligand>
        <name>heme c</name>
        <dbReference type="ChEBI" id="CHEBI:61717"/>
    </ligand>
</feature>
<keyword evidence="4 10" id="KW-0812">Transmembrane</keyword>
<keyword evidence="3 9" id="KW-0349">Heme</keyword>
<evidence type="ECO:0000313" key="14">
    <source>
        <dbReference type="Proteomes" id="UP000249299"/>
    </source>
</evidence>
<evidence type="ECO:0000256" key="1">
    <source>
        <dbReference type="ARBA" id="ARBA00004370"/>
    </source>
</evidence>
<dbReference type="PROSITE" id="PS51007">
    <property type="entry name" value="CYTC"/>
    <property type="match status" value="1"/>
</dbReference>
<dbReference type="InterPro" id="IPR036909">
    <property type="entry name" value="Cyt_c-like_dom_sf"/>
</dbReference>
<feature type="domain" description="Cytochrome c" evidence="12">
    <location>
        <begin position="62"/>
        <end position="251"/>
    </location>
</feature>
<evidence type="ECO:0000256" key="9">
    <source>
        <dbReference type="PIRSR" id="PIRSR602326-1"/>
    </source>
</evidence>
<feature type="binding site" description="covalent" evidence="9">
    <location>
        <position position="79"/>
    </location>
    <ligand>
        <name>heme c</name>
        <dbReference type="ChEBI" id="CHEBI:61717"/>
    </ligand>
</feature>
<comment type="cofactor">
    <cofactor evidence="9">
        <name>heme c</name>
        <dbReference type="ChEBI" id="CHEBI:61717"/>
    </cofactor>
    <text evidence="9">Binds 1 heme c group covalently per subunit.</text>
</comment>
<keyword evidence="14" id="KW-1185">Reference proteome</keyword>
<evidence type="ECO:0000256" key="4">
    <source>
        <dbReference type="ARBA" id="ARBA00022692"/>
    </source>
</evidence>
<keyword evidence="6 10" id="KW-1133">Transmembrane helix</keyword>
<evidence type="ECO:0000313" key="13">
    <source>
        <dbReference type="EMBL" id="RAI27818.1"/>
    </source>
</evidence>
<dbReference type="PANTHER" id="PTHR10266">
    <property type="entry name" value="CYTOCHROME C1"/>
    <property type="match status" value="1"/>
</dbReference>